<evidence type="ECO:0000313" key="3">
    <source>
        <dbReference type="Proteomes" id="UP000501802"/>
    </source>
</evidence>
<feature type="domain" description="BAAT/Acyl-CoA thioester hydrolase C-terminal" evidence="1">
    <location>
        <begin position="20"/>
        <end position="104"/>
    </location>
</feature>
<dbReference type="InterPro" id="IPR029058">
    <property type="entry name" value="AB_hydrolase_fold"/>
</dbReference>
<evidence type="ECO:0000259" key="1">
    <source>
        <dbReference type="Pfam" id="PF08840"/>
    </source>
</evidence>
<proteinExistence type="predicted"/>
<dbReference type="Pfam" id="PF08840">
    <property type="entry name" value="BAAT_C"/>
    <property type="match status" value="1"/>
</dbReference>
<dbReference type="InterPro" id="IPR014940">
    <property type="entry name" value="BAAT_C"/>
</dbReference>
<dbReference type="Gene3D" id="3.40.50.1820">
    <property type="entry name" value="alpha/beta hydrolase"/>
    <property type="match status" value="1"/>
</dbReference>
<protein>
    <recommendedName>
        <fullName evidence="1">BAAT/Acyl-CoA thioester hydrolase C-terminal domain-containing protein</fullName>
    </recommendedName>
</protein>
<accession>A0A6G9B0B2</accession>
<dbReference type="SUPFAM" id="SSF53474">
    <property type="entry name" value="alpha/beta-Hydrolases"/>
    <property type="match status" value="1"/>
</dbReference>
<name>A0A6G9B0B2_9BACT</name>
<dbReference type="InterPro" id="IPR053145">
    <property type="entry name" value="AB_hydrolase_Est10"/>
</dbReference>
<dbReference type="PANTHER" id="PTHR43265:SF1">
    <property type="entry name" value="ESTERASE ESTD"/>
    <property type="match status" value="1"/>
</dbReference>
<dbReference type="KEGG" id="spib:G8759_29710"/>
<reference evidence="2 3" key="1">
    <citation type="submission" date="2020-03" db="EMBL/GenBank/DDBJ databases">
        <authorList>
            <person name="Kim M.K."/>
        </authorList>
    </citation>
    <scope>NUCLEOTIDE SEQUENCE [LARGE SCALE GENOMIC DNA]</scope>
    <source>
        <strain evidence="2 3">BT328</strain>
    </source>
</reference>
<evidence type="ECO:0000313" key="2">
    <source>
        <dbReference type="EMBL" id="QIP18005.1"/>
    </source>
</evidence>
<keyword evidence="3" id="KW-1185">Reference proteome</keyword>
<sequence>MQSTGSFKSATSADFVTDVECAIAYLTSRKEVNKTKIDLIGHNEGAILAALVAANCVDVAFMMMLAGAGLKASQAIVRQEEMMSKALGISEAQILHSTRDKAKAYSLIVQAKDQTVLKTQLSNYLKQYAGSITRMVPEGRSREQVVSAKLDEWTSPCFQYLIALTLVNVRYPFLALNGSKDLQVSAKENLATIATATQKGGNKQVTTKELSNLNHFF</sequence>
<dbReference type="RefSeq" id="WP_167219335.1">
    <property type="nucleotide sequence ID" value="NZ_CP050063.1"/>
</dbReference>
<dbReference type="EMBL" id="CP050063">
    <property type="protein sequence ID" value="QIP18005.1"/>
    <property type="molecule type" value="Genomic_DNA"/>
</dbReference>
<dbReference type="AlphaFoldDB" id="A0A6G9B0B2"/>
<gene>
    <name evidence="2" type="ORF">G8759_29710</name>
</gene>
<dbReference type="GO" id="GO:0052689">
    <property type="term" value="F:carboxylic ester hydrolase activity"/>
    <property type="evidence" value="ECO:0007669"/>
    <property type="project" value="TreeGrafter"/>
</dbReference>
<organism evidence="2 3">
    <name type="scientific">Spirosoma aureum</name>
    <dbReference type="NCBI Taxonomy" id="2692134"/>
    <lineage>
        <taxon>Bacteria</taxon>
        <taxon>Pseudomonadati</taxon>
        <taxon>Bacteroidota</taxon>
        <taxon>Cytophagia</taxon>
        <taxon>Cytophagales</taxon>
        <taxon>Cytophagaceae</taxon>
        <taxon>Spirosoma</taxon>
    </lineage>
</organism>
<dbReference type="Proteomes" id="UP000501802">
    <property type="component" value="Chromosome"/>
</dbReference>
<dbReference type="PANTHER" id="PTHR43265">
    <property type="entry name" value="ESTERASE ESTD"/>
    <property type="match status" value="1"/>
</dbReference>